<name>A0A2S7U520_9BACT</name>
<keyword evidence="1" id="KW-0812">Transmembrane</keyword>
<feature type="transmembrane region" description="Helical" evidence="1">
    <location>
        <begin position="62"/>
        <end position="82"/>
    </location>
</feature>
<evidence type="ECO:0000256" key="1">
    <source>
        <dbReference type="SAM" id="Phobius"/>
    </source>
</evidence>
<feature type="transmembrane region" description="Helical" evidence="1">
    <location>
        <begin position="128"/>
        <end position="147"/>
    </location>
</feature>
<reference evidence="2 3" key="1">
    <citation type="submission" date="2016-12" db="EMBL/GenBank/DDBJ databases">
        <title>Study of bacterial adaptation to deep sea.</title>
        <authorList>
            <person name="Song J."/>
            <person name="Yoshizawa S."/>
            <person name="Kogure K."/>
        </authorList>
    </citation>
    <scope>NUCLEOTIDE SEQUENCE [LARGE SCALE GENOMIC DNA]</scope>
    <source>
        <strain evidence="2 3">SAORIC-165</strain>
    </source>
</reference>
<comment type="caution">
    <text evidence="2">The sequence shown here is derived from an EMBL/GenBank/DDBJ whole genome shotgun (WGS) entry which is preliminary data.</text>
</comment>
<keyword evidence="1" id="KW-1133">Transmembrane helix</keyword>
<evidence type="ECO:0000313" key="3">
    <source>
        <dbReference type="Proteomes" id="UP000239907"/>
    </source>
</evidence>
<accession>A0A2S7U520</accession>
<protein>
    <submittedName>
        <fullName evidence="2">Uncharacterized protein</fullName>
    </submittedName>
</protein>
<proteinExistence type="predicted"/>
<keyword evidence="3" id="KW-1185">Reference proteome</keyword>
<keyword evidence="1" id="KW-0472">Membrane</keyword>
<dbReference type="EMBL" id="MQWA01000001">
    <property type="protein sequence ID" value="PQJ29273.1"/>
    <property type="molecule type" value="Genomic_DNA"/>
</dbReference>
<feature type="transmembrane region" description="Helical" evidence="1">
    <location>
        <begin position="35"/>
        <end position="55"/>
    </location>
</feature>
<gene>
    <name evidence="2" type="ORF">BSZ32_12730</name>
</gene>
<sequence length="152" mass="16865">MLFAFLMVVVAVTVCVCAAAPEGETEFRHWLVLNVQHAVFFLVVVSAVNQFVIALASRFGALVGYSGGLFLYLCGFYLVLVVEKIVLSKDIFALDTLYVVLPHFYLADLTHRFVHQQGALTTPEFMGVFEYLAGLSILLSTCAYLTFTPKQK</sequence>
<dbReference type="Proteomes" id="UP000239907">
    <property type="component" value="Unassembled WGS sequence"/>
</dbReference>
<evidence type="ECO:0000313" key="2">
    <source>
        <dbReference type="EMBL" id="PQJ29273.1"/>
    </source>
</evidence>
<dbReference type="AlphaFoldDB" id="A0A2S7U520"/>
<organism evidence="2 3">
    <name type="scientific">Rubritalea profundi</name>
    <dbReference type="NCBI Taxonomy" id="1658618"/>
    <lineage>
        <taxon>Bacteria</taxon>
        <taxon>Pseudomonadati</taxon>
        <taxon>Verrucomicrobiota</taxon>
        <taxon>Verrucomicrobiia</taxon>
        <taxon>Verrucomicrobiales</taxon>
        <taxon>Rubritaleaceae</taxon>
        <taxon>Rubritalea</taxon>
    </lineage>
</organism>